<organism evidence="8 9">
    <name type="scientific">Hydra vulgaris</name>
    <name type="common">Hydra</name>
    <name type="synonym">Hydra attenuata</name>
    <dbReference type="NCBI Taxonomy" id="6087"/>
    <lineage>
        <taxon>Eukaryota</taxon>
        <taxon>Metazoa</taxon>
        <taxon>Cnidaria</taxon>
        <taxon>Hydrozoa</taxon>
        <taxon>Hydroidolina</taxon>
        <taxon>Anthoathecata</taxon>
        <taxon>Aplanulata</taxon>
        <taxon>Hydridae</taxon>
        <taxon>Hydra</taxon>
    </lineage>
</organism>
<dbReference type="PANTHER" id="PTHR11753">
    <property type="entry name" value="ADAPTOR COMPLEXES SMALL SUBUNIT FAMILY"/>
    <property type="match status" value="1"/>
</dbReference>
<comment type="similarity">
    <text evidence="2 6">Belongs to the adaptor complexes small subunit family.</text>
</comment>
<evidence type="ECO:0000256" key="2">
    <source>
        <dbReference type="ARBA" id="ARBA00006972"/>
    </source>
</evidence>
<name>A0ABM4CIL0_HYDVU</name>
<dbReference type="InterPro" id="IPR016635">
    <property type="entry name" value="AP_complex_ssu"/>
</dbReference>
<evidence type="ECO:0000256" key="3">
    <source>
        <dbReference type="ARBA" id="ARBA00022448"/>
    </source>
</evidence>
<evidence type="ECO:0000256" key="4">
    <source>
        <dbReference type="ARBA" id="ARBA00022927"/>
    </source>
</evidence>
<gene>
    <name evidence="9" type="primary">LOC100205103</name>
</gene>
<evidence type="ECO:0000256" key="5">
    <source>
        <dbReference type="ARBA" id="ARBA00023136"/>
    </source>
</evidence>
<keyword evidence="4 6" id="KW-0653">Protein transport</keyword>
<dbReference type="GeneID" id="100205103"/>
<proteinExistence type="inferred from homology"/>
<evidence type="ECO:0000313" key="8">
    <source>
        <dbReference type="Proteomes" id="UP001652625"/>
    </source>
</evidence>
<feature type="domain" description="AP complex mu/sigma subunit" evidence="7">
    <location>
        <begin position="1"/>
        <end position="125"/>
    </location>
</feature>
<dbReference type="Gene3D" id="3.30.450.60">
    <property type="match status" value="1"/>
</dbReference>
<dbReference type="Pfam" id="PF01217">
    <property type="entry name" value="Clat_adaptor_s"/>
    <property type="match status" value="1"/>
</dbReference>
<evidence type="ECO:0000256" key="1">
    <source>
        <dbReference type="ARBA" id="ARBA00004308"/>
    </source>
</evidence>
<keyword evidence="3 6" id="KW-0813">Transport</keyword>
<dbReference type="SUPFAM" id="SSF64356">
    <property type="entry name" value="SNARE-like"/>
    <property type="match status" value="1"/>
</dbReference>
<evidence type="ECO:0000259" key="7">
    <source>
        <dbReference type="Pfam" id="PF01217"/>
    </source>
</evidence>
<comment type="subcellular location">
    <subcellularLocation>
        <location evidence="1">Endomembrane system</location>
    </subcellularLocation>
</comment>
<dbReference type="InterPro" id="IPR011012">
    <property type="entry name" value="Longin-like_dom_sf"/>
</dbReference>
<keyword evidence="5 6" id="KW-0472">Membrane</keyword>
<keyword evidence="8" id="KW-1185">Reference proteome</keyword>
<dbReference type="RefSeq" id="XP_065661585.1">
    <property type="nucleotide sequence ID" value="XM_065805513.1"/>
</dbReference>
<dbReference type="Proteomes" id="UP001652625">
    <property type="component" value="Chromosome 09"/>
</dbReference>
<sequence length="149" mass="18133">MIKFLLVVNKQGQTRVSKYYCNDFLKEKRPLFEAEIVRKCFSRAQHQCSFIEYHNFKVVYRRYASLFFLIGIDDQENELGIFEFIHNFVQVLDKYLQEKFQKSVSELDIMFNLEVVHMILVLQCGMQIYVKLCTLRIRYVSYIYQWPQR</sequence>
<dbReference type="PIRSF" id="PIRSF015588">
    <property type="entry name" value="AP_complex_sigma"/>
    <property type="match status" value="1"/>
</dbReference>
<accession>A0ABM4CIL0</accession>
<protein>
    <recommendedName>
        <fullName evidence="6">AP complex subunit sigma</fullName>
    </recommendedName>
</protein>
<reference evidence="9" key="1">
    <citation type="submission" date="2025-08" db="UniProtKB">
        <authorList>
            <consortium name="RefSeq"/>
        </authorList>
    </citation>
    <scope>IDENTIFICATION</scope>
</reference>
<evidence type="ECO:0000313" key="9">
    <source>
        <dbReference type="RefSeq" id="XP_065661585.1"/>
    </source>
</evidence>
<dbReference type="InterPro" id="IPR022775">
    <property type="entry name" value="AP_mu_sigma_su"/>
</dbReference>
<evidence type="ECO:0000256" key="6">
    <source>
        <dbReference type="PIRNR" id="PIRNR015588"/>
    </source>
</evidence>